<reference evidence="8 9" key="1">
    <citation type="journal article" date="2023" name="Plants (Basel)">
        <title>Bridging the Gap: Combining Genomics and Transcriptomics Approaches to Understand Stylosanthes scabra, an Orphan Legume from the Brazilian Caatinga.</title>
        <authorList>
            <person name="Ferreira-Neto J.R.C."/>
            <person name="da Silva M.D."/>
            <person name="Binneck E."/>
            <person name="de Melo N.F."/>
            <person name="da Silva R.H."/>
            <person name="de Melo A.L.T.M."/>
            <person name="Pandolfi V."/>
            <person name="Bustamante F.O."/>
            <person name="Brasileiro-Vidal A.C."/>
            <person name="Benko-Iseppon A.M."/>
        </authorList>
    </citation>
    <scope>NUCLEOTIDE SEQUENCE [LARGE SCALE GENOMIC DNA]</scope>
    <source>
        <tissue evidence="8">Leaves</tissue>
    </source>
</reference>
<sequence length="130" mass="14231">MKGRLFLSLLIALQVLNYVAVVVVVARNPFLPNDHGISHPAHEKALESSQSENGMLGIEETKEIAHGKGRVGKIGSSPPICENKCYGCVPCKAIQVPNTSSNKRSHFGIQYTNYEPESWKCKCGPSFYSP</sequence>
<gene>
    <name evidence="8" type="ORF">PIB30_013479</name>
</gene>
<comment type="similarity">
    <text evidence="2 7">Belongs to the plant cysteine rich small secretory peptide family. Epidermal patterning factor subfamily.</text>
</comment>
<evidence type="ECO:0000313" key="8">
    <source>
        <dbReference type="EMBL" id="MED6217008.1"/>
    </source>
</evidence>
<evidence type="ECO:0000313" key="9">
    <source>
        <dbReference type="Proteomes" id="UP001341840"/>
    </source>
</evidence>
<dbReference type="Pfam" id="PF17181">
    <property type="entry name" value="EPF"/>
    <property type="match status" value="1"/>
</dbReference>
<dbReference type="PANTHER" id="PTHR33109">
    <property type="entry name" value="EPIDERMAL PATTERNING FACTOR-LIKE PROTEIN 4"/>
    <property type="match status" value="1"/>
</dbReference>
<evidence type="ECO:0000256" key="2">
    <source>
        <dbReference type="ARBA" id="ARBA00008127"/>
    </source>
</evidence>
<dbReference type="Proteomes" id="UP001341840">
    <property type="component" value="Unassembled WGS sequence"/>
</dbReference>
<comment type="subcellular location">
    <subcellularLocation>
        <location evidence="1 7">Secreted</location>
    </subcellularLocation>
</comment>
<comment type="function">
    <text evidence="7">Controls stomatal patterning.</text>
</comment>
<dbReference type="EMBL" id="JASCZI010271895">
    <property type="protein sequence ID" value="MED6217008.1"/>
    <property type="molecule type" value="Genomic_DNA"/>
</dbReference>
<evidence type="ECO:0000256" key="4">
    <source>
        <dbReference type="ARBA" id="ARBA00022525"/>
    </source>
</evidence>
<comment type="caution">
    <text evidence="8">The sequence shown here is derived from an EMBL/GenBank/DDBJ whole genome shotgun (WGS) entry which is preliminary data.</text>
</comment>
<evidence type="ECO:0000256" key="7">
    <source>
        <dbReference type="RuleBase" id="RU367102"/>
    </source>
</evidence>
<dbReference type="InterPro" id="IPR039455">
    <property type="entry name" value="EPFL"/>
</dbReference>
<name>A0ABU6Z6Y7_9FABA</name>
<evidence type="ECO:0000256" key="6">
    <source>
        <dbReference type="ARBA" id="ARBA00023157"/>
    </source>
</evidence>
<organism evidence="8 9">
    <name type="scientific">Stylosanthes scabra</name>
    <dbReference type="NCBI Taxonomy" id="79078"/>
    <lineage>
        <taxon>Eukaryota</taxon>
        <taxon>Viridiplantae</taxon>
        <taxon>Streptophyta</taxon>
        <taxon>Embryophyta</taxon>
        <taxon>Tracheophyta</taxon>
        <taxon>Spermatophyta</taxon>
        <taxon>Magnoliopsida</taxon>
        <taxon>eudicotyledons</taxon>
        <taxon>Gunneridae</taxon>
        <taxon>Pentapetalae</taxon>
        <taxon>rosids</taxon>
        <taxon>fabids</taxon>
        <taxon>Fabales</taxon>
        <taxon>Fabaceae</taxon>
        <taxon>Papilionoideae</taxon>
        <taxon>50 kb inversion clade</taxon>
        <taxon>dalbergioids sensu lato</taxon>
        <taxon>Dalbergieae</taxon>
        <taxon>Pterocarpus clade</taxon>
        <taxon>Stylosanthes</taxon>
    </lineage>
</organism>
<keyword evidence="5" id="KW-0732">Signal</keyword>
<protein>
    <recommendedName>
        <fullName evidence="7">Epidermal patterning factor-like protein</fullName>
    </recommendedName>
</protein>
<dbReference type="PANTHER" id="PTHR33109:SF3">
    <property type="entry name" value="EPIDERMAL PATTERNING FACTOR-LIKE PROTEIN"/>
    <property type="match status" value="1"/>
</dbReference>
<keyword evidence="4 7" id="KW-0964">Secreted</keyword>
<proteinExistence type="inferred from homology"/>
<keyword evidence="9" id="KW-1185">Reference proteome</keyword>
<evidence type="ECO:0000256" key="3">
    <source>
        <dbReference type="ARBA" id="ARBA00022473"/>
    </source>
</evidence>
<accession>A0ABU6Z6Y7</accession>
<evidence type="ECO:0000256" key="1">
    <source>
        <dbReference type="ARBA" id="ARBA00004613"/>
    </source>
</evidence>
<evidence type="ECO:0000256" key="5">
    <source>
        <dbReference type="ARBA" id="ARBA00022729"/>
    </source>
</evidence>
<keyword evidence="6" id="KW-1015">Disulfide bond</keyword>
<keyword evidence="3 7" id="KW-0217">Developmental protein</keyword>